<dbReference type="Pfam" id="PF00202">
    <property type="entry name" value="Aminotran_3"/>
    <property type="match status" value="1"/>
</dbReference>
<dbReference type="Gene3D" id="3.90.1150.10">
    <property type="entry name" value="Aspartate Aminotransferase, domain 1"/>
    <property type="match status" value="1"/>
</dbReference>
<reference evidence="5" key="2">
    <citation type="submission" date="2020-09" db="EMBL/GenBank/DDBJ databases">
        <authorList>
            <person name="Sun Q."/>
            <person name="Zhou Y."/>
        </authorList>
    </citation>
    <scope>NUCLEOTIDE SEQUENCE</scope>
    <source>
        <strain evidence="5">CGMCC 4.7278</strain>
    </source>
</reference>
<keyword evidence="6" id="KW-1185">Reference proteome</keyword>
<sequence>MALSPEAARAYELDRKHVFHSWSAQATLTPTVLTSAEGCYVTDGEGNRLLDFSSMLVNTNIGHQHPKVVAAIAEQAAKLCTVAPHFANEARSEAARLIAERTPGDLDTIFFTNGGADAIEHAVRMARLHTGRYKVLSRYRSYHGGTETAVNVTGDPRRWANDHGNTGTVHFFGPFLYRSEFHSVDEAQETERALAHLARTIELEGPSTIAAIVLESVPGTAGIMVPTPEYMQGVRELCDRHGIVFIADEVMAGFGRTGKWFAIEHFDVVPDLITFAKGVNSGYVPLGGVAISAEIAATFADRVYPGGLTYSGHPLATAAAVATINAMADEGIVENAADIGERVLGPGLRELASRHPSVGEVRGLGMFWALELVREQATKEPLAPYGGTSPAMGELVAACRAGGLLPFVNFNRLHAVPPCVLTESEAKEGLAILDQALTVADAYTS</sequence>
<name>A0A917QBM6_9NOCA</name>
<evidence type="ECO:0000313" key="6">
    <source>
        <dbReference type="Proteomes" id="UP000612956"/>
    </source>
</evidence>
<keyword evidence="3 4" id="KW-0663">Pyridoxal phosphate</keyword>
<comment type="caution">
    <text evidence="5">The sequence shown here is derived from an EMBL/GenBank/DDBJ whole genome shotgun (WGS) entry which is preliminary data.</text>
</comment>
<organism evidence="5 6">
    <name type="scientific">Nocardia camponoti</name>
    <dbReference type="NCBI Taxonomy" id="1616106"/>
    <lineage>
        <taxon>Bacteria</taxon>
        <taxon>Bacillati</taxon>
        <taxon>Actinomycetota</taxon>
        <taxon>Actinomycetes</taxon>
        <taxon>Mycobacteriales</taxon>
        <taxon>Nocardiaceae</taxon>
        <taxon>Nocardia</taxon>
    </lineage>
</organism>
<dbReference type="InterPro" id="IPR049704">
    <property type="entry name" value="Aminotrans_3_PPA_site"/>
</dbReference>
<evidence type="ECO:0000256" key="3">
    <source>
        <dbReference type="ARBA" id="ARBA00022898"/>
    </source>
</evidence>
<dbReference type="InterPro" id="IPR015421">
    <property type="entry name" value="PyrdxlP-dep_Trfase_major"/>
</dbReference>
<dbReference type="FunFam" id="3.40.640.10:FF:000004">
    <property type="entry name" value="Acetylornithine aminotransferase"/>
    <property type="match status" value="1"/>
</dbReference>
<evidence type="ECO:0000256" key="1">
    <source>
        <dbReference type="ARBA" id="ARBA00001933"/>
    </source>
</evidence>
<dbReference type="Gene3D" id="3.40.640.10">
    <property type="entry name" value="Type I PLP-dependent aspartate aminotransferase-like (Major domain)"/>
    <property type="match status" value="1"/>
</dbReference>
<proteinExistence type="inferred from homology"/>
<dbReference type="PROSITE" id="PS00600">
    <property type="entry name" value="AA_TRANSFER_CLASS_3"/>
    <property type="match status" value="1"/>
</dbReference>
<dbReference type="PANTHER" id="PTHR43094:SF1">
    <property type="entry name" value="AMINOTRANSFERASE CLASS-III"/>
    <property type="match status" value="1"/>
</dbReference>
<evidence type="ECO:0000256" key="2">
    <source>
        <dbReference type="ARBA" id="ARBA00008954"/>
    </source>
</evidence>
<evidence type="ECO:0000256" key="4">
    <source>
        <dbReference type="RuleBase" id="RU003560"/>
    </source>
</evidence>
<dbReference type="PANTHER" id="PTHR43094">
    <property type="entry name" value="AMINOTRANSFERASE"/>
    <property type="match status" value="1"/>
</dbReference>
<dbReference type="InterPro" id="IPR015422">
    <property type="entry name" value="PyrdxlP-dep_Trfase_small"/>
</dbReference>
<dbReference type="GO" id="GO:0008483">
    <property type="term" value="F:transaminase activity"/>
    <property type="evidence" value="ECO:0007669"/>
    <property type="project" value="UniProtKB-KW"/>
</dbReference>
<dbReference type="CDD" id="cd00610">
    <property type="entry name" value="OAT_like"/>
    <property type="match status" value="1"/>
</dbReference>
<comment type="similarity">
    <text evidence="2 4">Belongs to the class-III pyridoxal-phosphate-dependent aminotransferase family.</text>
</comment>
<dbReference type="EMBL" id="BMMW01000001">
    <property type="protein sequence ID" value="GGK42214.1"/>
    <property type="molecule type" value="Genomic_DNA"/>
</dbReference>
<dbReference type="InterPro" id="IPR015424">
    <property type="entry name" value="PyrdxlP-dep_Trfase"/>
</dbReference>
<evidence type="ECO:0000313" key="5">
    <source>
        <dbReference type="EMBL" id="GGK42214.1"/>
    </source>
</evidence>
<dbReference type="RefSeq" id="WP_188827779.1">
    <property type="nucleotide sequence ID" value="NZ_BMMW01000001.1"/>
</dbReference>
<dbReference type="InterPro" id="IPR005814">
    <property type="entry name" value="Aminotrans_3"/>
</dbReference>
<keyword evidence="5" id="KW-0808">Transferase</keyword>
<dbReference type="GO" id="GO:0005829">
    <property type="term" value="C:cytosol"/>
    <property type="evidence" value="ECO:0007669"/>
    <property type="project" value="TreeGrafter"/>
</dbReference>
<dbReference type="AlphaFoldDB" id="A0A917QBM6"/>
<dbReference type="SUPFAM" id="SSF53383">
    <property type="entry name" value="PLP-dependent transferases"/>
    <property type="match status" value="1"/>
</dbReference>
<keyword evidence="5" id="KW-0032">Aminotransferase</keyword>
<protein>
    <submittedName>
        <fullName evidence="5">Aspartate aminotransferase family protein</fullName>
    </submittedName>
</protein>
<gene>
    <name evidence="5" type="ORF">GCM10011591_12190</name>
</gene>
<dbReference type="GO" id="GO:0030170">
    <property type="term" value="F:pyridoxal phosphate binding"/>
    <property type="evidence" value="ECO:0007669"/>
    <property type="project" value="InterPro"/>
</dbReference>
<dbReference type="NCBIfam" id="NF004718">
    <property type="entry name" value="PRK06062.1"/>
    <property type="match status" value="1"/>
</dbReference>
<accession>A0A917QBM6</accession>
<reference evidence="5" key="1">
    <citation type="journal article" date="2014" name="Int. J. Syst. Evol. Microbiol.">
        <title>Complete genome sequence of Corynebacterium casei LMG S-19264T (=DSM 44701T), isolated from a smear-ripened cheese.</title>
        <authorList>
            <consortium name="US DOE Joint Genome Institute (JGI-PGF)"/>
            <person name="Walter F."/>
            <person name="Albersmeier A."/>
            <person name="Kalinowski J."/>
            <person name="Ruckert C."/>
        </authorList>
    </citation>
    <scope>NUCLEOTIDE SEQUENCE</scope>
    <source>
        <strain evidence="5">CGMCC 4.7278</strain>
    </source>
</reference>
<dbReference type="Proteomes" id="UP000612956">
    <property type="component" value="Unassembled WGS sequence"/>
</dbReference>
<comment type="cofactor">
    <cofactor evidence="1">
        <name>pyridoxal 5'-phosphate</name>
        <dbReference type="ChEBI" id="CHEBI:597326"/>
    </cofactor>
</comment>